<sequence length="91" mass="9875">MFASSTMLVPLLNQLDLSVSCTGSSIAMLRIDLSSASIANNAFLQLAKWQMQEHSTALQAGSCGGLFTHLALIFQSLAIFQRSLLESRSHF</sequence>
<organism evidence="1 2">
    <name type="scientific">Aspergillus keveii</name>
    <dbReference type="NCBI Taxonomy" id="714993"/>
    <lineage>
        <taxon>Eukaryota</taxon>
        <taxon>Fungi</taxon>
        <taxon>Dikarya</taxon>
        <taxon>Ascomycota</taxon>
        <taxon>Pezizomycotina</taxon>
        <taxon>Eurotiomycetes</taxon>
        <taxon>Eurotiomycetidae</taxon>
        <taxon>Eurotiales</taxon>
        <taxon>Aspergillaceae</taxon>
        <taxon>Aspergillus</taxon>
        <taxon>Aspergillus subgen. Nidulantes</taxon>
    </lineage>
</organism>
<keyword evidence="2" id="KW-1185">Reference proteome</keyword>
<reference evidence="1 2" key="1">
    <citation type="submission" date="2024-07" db="EMBL/GenBank/DDBJ databases">
        <title>Section-level genome sequencing and comparative genomics of Aspergillus sections Usti and Cavernicolus.</title>
        <authorList>
            <consortium name="Lawrence Berkeley National Laboratory"/>
            <person name="Nybo J.L."/>
            <person name="Vesth T.C."/>
            <person name="Theobald S."/>
            <person name="Frisvad J.C."/>
            <person name="Larsen T.O."/>
            <person name="Kjaerboelling I."/>
            <person name="Rothschild-Mancinelli K."/>
            <person name="Lyhne E.K."/>
            <person name="Kogle M.E."/>
            <person name="Barry K."/>
            <person name="Clum A."/>
            <person name="Na H."/>
            <person name="Ledsgaard L."/>
            <person name="Lin J."/>
            <person name="Lipzen A."/>
            <person name="Kuo A."/>
            <person name="Riley R."/>
            <person name="Mondo S."/>
            <person name="Labutti K."/>
            <person name="Haridas S."/>
            <person name="Pangalinan J."/>
            <person name="Salamov A.A."/>
            <person name="Simmons B.A."/>
            <person name="Magnuson J.K."/>
            <person name="Chen J."/>
            <person name="Drula E."/>
            <person name="Henrissat B."/>
            <person name="Wiebenga A."/>
            <person name="Lubbers R.J."/>
            <person name="Gomes A.C."/>
            <person name="Makela M.R."/>
            <person name="Stajich J."/>
            <person name="Grigoriev I.V."/>
            <person name="Mortensen U.H."/>
            <person name="De Vries R.P."/>
            <person name="Baker S.E."/>
            <person name="Andersen M.R."/>
        </authorList>
    </citation>
    <scope>NUCLEOTIDE SEQUENCE [LARGE SCALE GENOMIC DNA]</scope>
    <source>
        <strain evidence="1 2">CBS 209.92</strain>
    </source>
</reference>
<protein>
    <submittedName>
        <fullName evidence="1">Uncharacterized protein</fullName>
    </submittedName>
</protein>
<dbReference type="Proteomes" id="UP001610563">
    <property type="component" value="Unassembled WGS sequence"/>
</dbReference>
<comment type="caution">
    <text evidence="1">The sequence shown here is derived from an EMBL/GenBank/DDBJ whole genome shotgun (WGS) entry which is preliminary data.</text>
</comment>
<gene>
    <name evidence="1" type="ORF">BJX66DRAFT_116879</name>
</gene>
<evidence type="ECO:0000313" key="2">
    <source>
        <dbReference type="Proteomes" id="UP001610563"/>
    </source>
</evidence>
<dbReference type="EMBL" id="JBFTWV010000022">
    <property type="protein sequence ID" value="KAL2796943.1"/>
    <property type="molecule type" value="Genomic_DNA"/>
</dbReference>
<proteinExistence type="predicted"/>
<name>A0ABR4GD33_9EURO</name>
<evidence type="ECO:0000313" key="1">
    <source>
        <dbReference type="EMBL" id="KAL2796943.1"/>
    </source>
</evidence>
<accession>A0ABR4GD33</accession>